<accession>A0AAV5MGD0</accession>
<dbReference type="AlphaFoldDB" id="A0AAV5MGD0"/>
<feature type="domain" description="HAT C-terminal dimerisation" evidence="2">
    <location>
        <begin position="216"/>
        <end position="298"/>
    </location>
</feature>
<dbReference type="GO" id="GO:0046983">
    <property type="term" value="F:protein dimerization activity"/>
    <property type="evidence" value="ECO:0007669"/>
    <property type="project" value="InterPro"/>
</dbReference>
<dbReference type="InterPro" id="IPR008906">
    <property type="entry name" value="HATC_C_dom"/>
</dbReference>
<feature type="region of interest" description="Disordered" evidence="1">
    <location>
        <begin position="160"/>
        <end position="193"/>
    </location>
</feature>
<gene>
    <name evidence="3" type="ORF">SLEP1_g55721</name>
</gene>
<comment type="caution">
    <text evidence="3">The sequence shown here is derived from an EMBL/GenBank/DDBJ whole genome shotgun (WGS) entry which is preliminary data.</text>
</comment>
<dbReference type="Proteomes" id="UP001054252">
    <property type="component" value="Unassembled WGS sequence"/>
</dbReference>
<reference evidence="3 4" key="1">
    <citation type="journal article" date="2021" name="Commun. Biol.">
        <title>The genome of Shorea leprosula (Dipterocarpaceae) highlights the ecological relevance of drought in aseasonal tropical rainforests.</title>
        <authorList>
            <person name="Ng K.K.S."/>
            <person name="Kobayashi M.J."/>
            <person name="Fawcett J.A."/>
            <person name="Hatakeyama M."/>
            <person name="Paape T."/>
            <person name="Ng C.H."/>
            <person name="Ang C.C."/>
            <person name="Tnah L.H."/>
            <person name="Lee C.T."/>
            <person name="Nishiyama T."/>
            <person name="Sese J."/>
            <person name="O'Brien M.J."/>
            <person name="Copetti D."/>
            <person name="Mohd Noor M.I."/>
            <person name="Ong R.C."/>
            <person name="Putra M."/>
            <person name="Sireger I.Z."/>
            <person name="Indrioko S."/>
            <person name="Kosugi Y."/>
            <person name="Izuno A."/>
            <person name="Isagi Y."/>
            <person name="Lee S.L."/>
            <person name="Shimizu K.K."/>
        </authorList>
    </citation>
    <scope>NUCLEOTIDE SEQUENCE [LARGE SCALE GENOMIC DNA]</scope>
    <source>
        <strain evidence="3">214</strain>
    </source>
</reference>
<dbReference type="PANTHER" id="PTHR23272">
    <property type="entry name" value="BED FINGER-RELATED"/>
    <property type="match status" value="1"/>
</dbReference>
<dbReference type="InterPro" id="IPR012337">
    <property type="entry name" value="RNaseH-like_sf"/>
</dbReference>
<dbReference type="EMBL" id="BPVZ01000276">
    <property type="protein sequence ID" value="GKV48940.1"/>
    <property type="molecule type" value="Genomic_DNA"/>
</dbReference>
<sequence length="379" mass="42131">MSKTVKMCPDLQIGDGGGDDSAQIYRSVMVVVTIMLSPFPSSPISPSIFDFSKKRFKRAVDVIFGDGVRHLATTNSSDGDKNRAAEHSQHFLYARQDPHMKNELNDGPNAPGFPACIDWENMYGRKADGELDDNGPLYVAMVKREMEILFEEYKRLNSSTAKSSDPQSFDEQGSSSTSATNIQSVADSKNRVQTSEVKSDYKKFKAANGRRAEKTELEKYLAEDSEDENEDIDVLQWWKMNEHRFPVLATMARDVLAVPISTIASKSAFSSGGQVLDAFRSSLTPRMAQALICAQDWLRDKAVSDMEEEDLDTLDSLEKCYFKSYFGCSKERDGYVKWFAGNVASGSVAGATTSLLLYHLDYARTRLGTDAIQCPINGQ</sequence>
<dbReference type="SUPFAM" id="SSF53098">
    <property type="entry name" value="Ribonuclease H-like"/>
    <property type="match status" value="1"/>
</dbReference>
<evidence type="ECO:0000313" key="3">
    <source>
        <dbReference type="EMBL" id="GKV48940.1"/>
    </source>
</evidence>
<dbReference type="PANTHER" id="PTHR23272:SF184">
    <property type="entry name" value="OS03G0311250 PROTEIN"/>
    <property type="match status" value="1"/>
</dbReference>
<evidence type="ECO:0000259" key="2">
    <source>
        <dbReference type="Pfam" id="PF05699"/>
    </source>
</evidence>
<name>A0AAV5MGD0_9ROSI</name>
<evidence type="ECO:0000256" key="1">
    <source>
        <dbReference type="SAM" id="MobiDB-lite"/>
    </source>
</evidence>
<proteinExistence type="predicted"/>
<organism evidence="3 4">
    <name type="scientific">Rubroshorea leprosula</name>
    <dbReference type="NCBI Taxonomy" id="152421"/>
    <lineage>
        <taxon>Eukaryota</taxon>
        <taxon>Viridiplantae</taxon>
        <taxon>Streptophyta</taxon>
        <taxon>Embryophyta</taxon>
        <taxon>Tracheophyta</taxon>
        <taxon>Spermatophyta</taxon>
        <taxon>Magnoliopsida</taxon>
        <taxon>eudicotyledons</taxon>
        <taxon>Gunneridae</taxon>
        <taxon>Pentapetalae</taxon>
        <taxon>rosids</taxon>
        <taxon>malvids</taxon>
        <taxon>Malvales</taxon>
        <taxon>Dipterocarpaceae</taxon>
        <taxon>Rubroshorea</taxon>
    </lineage>
</organism>
<evidence type="ECO:0000313" key="4">
    <source>
        <dbReference type="Proteomes" id="UP001054252"/>
    </source>
</evidence>
<dbReference type="Pfam" id="PF05699">
    <property type="entry name" value="Dimer_Tnp_hAT"/>
    <property type="match status" value="1"/>
</dbReference>
<keyword evidence="4" id="KW-1185">Reference proteome</keyword>
<protein>
    <recommendedName>
        <fullName evidence="2">HAT C-terminal dimerisation domain-containing protein</fullName>
    </recommendedName>
</protein>